<dbReference type="Proteomes" id="UP001271769">
    <property type="component" value="Unassembled WGS sequence"/>
</dbReference>
<dbReference type="InterPro" id="IPR014143">
    <property type="entry name" value="NHEJ_ligase_prk"/>
</dbReference>
<evidence type="ECO:0000256" key="15">
    <source>
        <dbReference type="ARBA" id="ARBA00023172"/>
    </source>
</evidence>
<keyword evidence="13" id="KW-0239">DNA-directed DNA polymerase</keyword>
<reference evidence="23 24" key="1">
    <citation type="journal article" date="2013" name="Antonie Van Leeuwenhoek">
        <title>Dongia rigui sp. nov., isolated from freshwater of a large wetland in Korea.</title>
        <authorList>
            <person name="Baik K.S."/>
            <person name="Hwang Y.M."/>
            <person name="Choi J.S."/>
            <person name="Kwon J."/>
            <person name="Seong C.N."/>
        </authorList>
    </citation>
    <scope>NUCLEOTIDE SEQUENCE [LARGE SCALE GENOMIC DNA]</scope>
    <source>
        <strain evidence="23 24">04SU4-P</strain>
    </source>
</reference>
<organism evidence="23 24">
    <name type="scientific">Dongia rigui</name>
    <dbReference type="NCBI Taxonomy" id="940149"/>
    <lineage>
        <taxon>Bacteria</taxon>
        <taxon>Pseudomonadati</taxon>
        <taxon>Pseudomonadota</taxon>
        <taxon>Alphaproteobacteria</taxon>
        <taxon>Rhodospirillales</taxon>
        <taxon>Dongiaceae</taxon>
        <taxon>Dongia</taxon>
    </lineage>
</organism>
<dbReference type="GO" id="GO:0003910">
    <property type="term" value="F:DNA ligase (ATP) activity"/>
    <property type="evidence" value="ECO:0007669"/>
    <property type="project" value="UniProtKB-EC"/>
</dbReference>
<dbReference type="Gene3D" id="3.30.1490.70">
    <property type="match status" value="1"/>
</dbReference>
<dbReference type="InterPro" id="IPR052171">
    <property type="entry name" value="NHEJ_LigD"/>
</dbReference>
<evidence type="ECO:0000256" key="12">
    <source>
        <dbReference type="ARBA" id="ARBA00022840"/>
    </source>
</evidence>
<evidence type="ECO:0000256" key="8">
    <source>
        <dbReference type="ARBA" id="ARBA00022741"/>
    </source>
</evidence>
<evidence type="ECO:0000313" key="23">
    <source>
        <dbReference type="EMBL" id="MDY0871088.1"/>
    </source>
</evidence>
<dbReference type="InterPro" id="IPR033651">
    <property type="entry name" value="PaeLigD_Pol-like"/>
</dbReference>
<dbReference type="SUPFAM" id="SSF50249">
    <property type="entry name" value="Nucleic acid-binding proteins"/>
    <property type="match status" value="1"/>
</dbReference>
<feature type="domain" description="ATP-dependent DNA ligase family profile" evidence="22">
    <location>
        <begin position="313"/>
        <end position="451"/>
    </location>
</feature>
<dbReference type="PROSITE" id="PS50160">
    <property type="entry name" value="DNA_LIGASE_A3"/>
    <property type="match status" value="1"/>
</dbReference>
<keyword evidence="14" id="KW-0238">DNA-binding</keyword>
<dbReference type="Gene3D" id="2.40.50.140">
    <property type="entry name" value="Nucleic acid-binding proteins"/>
    <property type="match status" value="1"/>
</dbReference>
<keyword evidence="6" id="KW-0540">Nuclease</keyword>
<dbReference type="EC" id="6.5.1.1" evidence="2"/>
<dbReference type="NCBIfam" id="TIGR02778">
    <property type="entry name" value="ligD_pol"/>
    <property type="match status" value="1"/>
</dbReference>
<dbReference type="CDD" id="cd07971">
    <property type="entry name" value="OBF_DNA_ligase_LigD"/>
    <property type="match status" value="1"/>
</dbReference>
<keyword evidence="24" id="KW-1185">Reference proteome</keyword>
<name>A0ABU5DUU9_9PROT</name>
<dbReference type="NCBIfam" id="NF004628">
    <property type="entry name" value="PRK05972.1"/>
    <property type="match status" value="1"/>
</dbReference>
<keyword evidence="17" id="KW-0464">Manganese</keyword>
<keyword evidence="7" id="KW-0479">Metal-binding</keyword>
<feature type="compositionally biased region" description="Basic and acidic residues" evidence="21">
    <location>
        <begin position="16"/>
        <end position="25"/>
    </location>
</feature>
<dbReference type="InterPro" id="IPR014144">
    <property type="entry name" value="LigD_PE_domain"/>
</dbReference>
<dbReference type="SUPFAM" id="SSF56091">
    <property type="entry name" value="DNA ligase/mRNA capping enzyme, catalytic domain"/>
    <property type="match status" value="1"/>
</dbReference>
<evidence type="ECO:0000256" key="7">
    <source>
        <dbReference type="ARBA" id="ARBA00022723"/>
    </source>
</evidence>
<evidence type="ECO:0000256" key="17">
    <source>
        <dbReference type="ARBA" id="ARBA00023211"/>
    </source>
</evidence>
<comment type="catalytic activity">
    <reaction evidence="20">
        <text>ATP + (deoxyribonucleotide)n-3'-hydroxyl + 5'-phospho-(deoxyribonucleotide)m = (deoxyribonucleotide)n+m + AMP + diphosphate.</text>
        <dbReference type="EC" id="6.5.1.1"/>
    </reaction>
</comment>
<keyword evidence="15" id="KW-0233">DNA recombination</keyword>
<keyword evidence="9" id="KW-0227">DNA damage</keyword>
<dbReference type="CDD" id="cd07906">
    <property type="entry name" value="Adenylation_DNA_ligase_LigD_LigC"/>
    <property type="match status" value="1"/>
</dbReference>
<evidence type="ECO:0000256" key="10">
    <source>
        <dbReference type="ARBA" id="ARBA00022801"/>
    </source>
</evidence>
<dbReference type="NCBIfam" id="TIGR02776">
    <property type="entry name" value="NHEJ_ligase_prk"/>
    <property type="match status" value="1"/>
</dbReference>
<comment type="cofactor">
    <cofactor evidence="1">
        <name>Mn(2+)</name>
        <dbReference type="ChEBI" id="CHEBI:29035"/>
    </cofactor>
</comment>
<keyword evidence="10" id="KW-0378">Hydrolase</keyword>
<keyword evidence="5" id="KW-0548">Nucleotidyltransferase</keyword>
<evidence type="ECO:0000256" key="14">
    <source>
        <dbReference type="ARBA" id="ARBA00023125"/>
    </source>
</evidence>
<keyword evidence="8" id="KW-0547">Nucleotide-binding</keyword>
<evidence type="ECO:0000256" key="21">
    <source>
        <dbReference type="SAM" id="MobiDB-lite"/>
    </source>
</evidence>
<dbReference type="Gene3D" id="3.90.920.10">
    <property type="entry name" value="DNA primase, PRIM domain"/>
    <property type="match status" value="1"/>
</dbReference>
<evidence type="ECO:0000259" key="22">
    <source>
        <dbReference type="PROSITE" id="PS50160"/>
    </source>
</evidence>
<evidence type="ECO:0000256" key="5">
    <source>
        <dbReference type="ARBA" id="ARBA00022695"/>
    </source>
</evidence>
<keyword evidence="3 23" id="KW-0436">Ligase</keyword>
<dbReference type="NCBIfam" id="TIGR02779">
    <property type="entry name" value="NHEJ_ligase_lig"/>
    <property type="match status" value="1"/>
</dbReference>
<proteinExistence type="predicted"/>
<evidence type="ECO:0000256" key="16">
    <source>
        <dbReference type="ARBA" id="ARBA00023204"/>
    </source>
</evidence>
<evidence type="ECO:0000256" key="3">
    <source>
        <dbReference type="ARBA" id="ARBA00022598"/>
    </source>
</evidence>
<dbReference type="RefSeq" id="WP_320499456.1">
    <property type="nucleotide sequence ID" value="NZ_JAXCLX010000001.1"/>
</dbReference>
<dbReference type="NCBIfam" id="TIGR02777">
    <property type="entry name" value="LigD_PE_dom"/>
    <property type="match status" value="1"/>
</dbReference>
<keyword evidence="11" id="KW-0269">Exonuclease</keyword>
<evidence type="ECO:0000256" key="18">
    <source>
        <dbReference type="ARBA" id="ARBA00023268"/>
    </source>
</evidence>
<comment type="caution">
    <text evidence="23">The sequence shown here is derived from an EMBL/GenBank/DDBJ whole genome shotgun (WGS) entry which is preliminary data.</text>
</comment>
<dbReference type="InterPro" id="IPR012310">
    <property type="entry name" value="DNA_ligase_ATP-dep_cent"/>
</dbReference>
<keyword evidence="12" id="KW-0067">ATP-binding</keyword>
<dbReference type="Gene3D" id="3.30.470.30">
    <property type="entry name" value="DNA ligase/mRNA capping enzyme"/>
    <property type="match status" value="1"/>
</dbReference>
<evidence type="ECO:0000256" key="4">
    <source>
        <dbReference type="ARBA" id="ARBA00022679"/>
    </source>
</evidence>
<dbReference type="InterPro" id="IPR014145">
    <property type="entry name" value="LigD_pol_dom"/>
</dbReference>
<dbReference type="CDD" id="cd04862">
    <property type="entry name" value="PaeLigD_Pol_like"/>
    <property type="match status" value="1"/>
</dbReference>
<evidence type="ECO:0000256" key="2">
    <source>
        <dbReference type="ARBA" id="ARBA00012727"/>
    </source>
</evidence>
<protein>
    <recommendedName>
        <fullName evidence="2">DNA ligase (ATP)</fullName>
        <ecNumber evidence="2">6.5.1.1</ecNumber>
    </recommendedName>
    <alternativeName>
        <fullName evidence="19">NHEJ DNA polymerase</fullName>
    </alternativeName>
</protein>
<evidence type="ECO:0000256" key="1">
    <source>
        <dbReference type="ARBA" id="ARBA00001936"/>
    </source>
</evidence>
<sequence length="835" mass="92649">MGRATDTLATYNAKRRFNETPEPRGKAGKPRKAQGGLYTIQKHEATRLHYDLRLELNGVLKSWAITRGPSLDPSQKRLAVRTEDHPMNYATFEGRIPEGNYGAGTVLLWDKGRWEPEGDAEAGLREGKLAFTLRGERLKGRWALVRMRPKKKEKRENWLLIKEHDNNVERDRPEITEDHQNSVASGRGLKEIAAAPEAMWKKGAARKTAKARKSRHAKLPAFHAPALATLVDEVPTSGNWLYEMKLDGYRAIAAVSADNVKIFTRNGLDWTRKFGGVADALAALDLDGALLDGEICAINEDGRADFSLLQQGIKEGNVPLAYFVFDLLELAGKSRRNEPLTARKAALQKLLNSAPRQGPVFFNDHVRNHGQEMLKSLCDKGFEGIIAKRADATYPQGRSTSWLKIKCEKAQEFVIVGWSPSSRGRSFSSILLGLHEGGELRYAGRVGSGFGDKDLADLAARFKKLARDKPAFTGEVPAAIKRHAHWLDPKLVAHIAFAEFTRDRVVRQGRFVALRADKKAKEVVAEMPKPTKKLTGGKIVGNKVAGIALSHPGKILFPKQGVTKFDLATYLEAASPRMLPFLAGRLLSLVRCPEGQTKQCFFQRHAGAGLSAEFHRLKVKEKDGGTDEYLYLKDAKGLVAAAQISTLEFHVWGSRVKNHEKPERVVFDLDPDEGLDFTAVKRAALRVRDLLDALGLTSYPLITGGKGIHVVAPIRPRHEWPVVKAFAGELAARIAADAPDDFVATMSKAKRRGRIFIDHFRNERGATAIAPYSPRARDGAPVAWPVSWNQLARLNSAASVTFANYRDWLEKPDGWRGYRPQILKASALEALKIDF</sequence>
<evidence type="ECO:0000313" key="24">
    <source>
        <dbReference type="Proteomes" id="UP001271769"/>
    </source>
</evidence>
<dbReference type="InterPro" id="IPR014146">
    <property type="entry name" value="LigD_ligase_dom"/>
</dbReference>
<dbReference type="Pfam" id="PF21686">
    <property type="entry name" value="LigD_Prim-Pol"/>
    <property type="match status" value="1"/>
</dbReference>
<keyword evidence="18" id="KW-0511">Multifunctional enzyme</keyword>
<dbReference type="Pfam" id="PF04679">
    <property type="entry name" value="DNA_ligase_A_C"/>
    <property type="match status" value="1"/>
</dbReference>
<keyword evidence="4" id="KW-0808">Transferase</keyword>
<dbReference type="InterPro" id="IPR012309">
    <property type="entry name" value="DNA_ligase_ATP-dep_C"/>
</dbReference>
<evidence type="ECO:0000256" key="11">
    <source>
        <dbReference type="ARBA" id="ARBA00022839"/>
    </source>
</evidence>
<evidence type="ECO:0000256" key="9">
    <source>
        <dbReference type="ARBA" id="ARBA00022763"/>
    </source>
</evidence>
<evidence type="ECO:0000256" key="13">
    <source>
        <dbReference type="ARBA" id="ARBA00022932"/>
    </source>
</evidence>
<dbReference type="PANTHER" id="PTHR42705">
    <property type="entry name" value="BIFUNCTIONAL NON-HOMOLOGOUS END JOINING PROTEIN LIGD"/>
    <property type="match status" value="1"/>
</dbReference>
<gene>
    <name evidence="23" type="primary">ligD</name>
    <name evidence="23" type="ORF">SMD31_04115</name>
</gene>
<dbReference type="EMBL" id="JAXCLX010000001">
    <property type="protein sequence ID" value="MDY0871088.1"/>
    <property type="molecule type" value="Genomic_DNA"/>
</dbReference>
<evidence type="ECO:0000256" key="20">
    <source>
        <dbReference type="ARBA" id="ARBA00034003"/>
    </source>
</evidence>
<keyword evidence="16" id="KW-0234">DNA repair</keyword>
<dbReference type="PANTHER" id="PTHR42705:SF2">
    <property type="entry name" value="BIFUNCTIONAL NON-HOMOLOGOUS END JOINING PROTEIN LIGD"/>
    <property type="match status" value="1"/>
</dbReference>
<feature type="region of interest" description="Disordered" evidence="21">
    <location>
        <begin position="1"/>
        <end position="33"/>
    </location>
</feature>
<evidence type="ECO:0000256" key="19">
    <source>
        <dbReference type="ARBA" id="ARBA00029943"/>
    </source>
</evidence>
<dbReference type="InterPro" id="IPR012340">
    <property type="entry name" value="NA-bd_OB-fold"/>
</dbReference>
<dbReference type="Pfam" id="PF01068">
    <property type="entry name" value="DNA_ligase_A_M"/>
    <property type="match status" value="1"/>
</dbReference>
<evidence type="ECO:0000256" key="6">
    <source>
        <dbReference type="ARBA" id="ARBA00022722"/>
    </source>
</evidence>
<accession>A0ABU5DUU9</accession>
<dbReference type="Pfam" id="PF13298">
    <property type="entry name" value="LigD_N"/>
    <property type="match status" value="1"/>
</dbReference>